<dbReference type="EMBL" id="QXGB01000404">
    <property type="protein sequence ID" value="KAE9216304.1"/>
    <property type="molecule type" value="Genomic_DNA"/>
</dbReference>
<keyword evidence="10" id="KW-1185">Reference proteome</keyword>
<dbReference type="Proteomes" id="UP000460718">
    <property type="component" value="Unassembled WGS sequence"/>
</dbReference>
<dbReference type="Proteomes" id="UP000441208">
    <property type="component" value="Unassembled WGS sequence"/>
</dbReference>
<evidence type="ECO:0000313" key="5">
    <source>
        <dbReference type="EMBL" id="KAE9118130.1"/>
    </source>
</evidence>
<dbReference type="Proteomes" id="UP000440367">
    <property type="component" value="Unassembled WGS sequence"/>
</dbReference>
<organism evidence="4 13">
    <name type="scientific">Phytophthora fragariae</name>
    <dbReference type="NCBI Taxonomy" id="53985"/>
    <lineage>
        <taxon>Eukaryota</taxon>
        <taxon>Sar</taxon>
        <taxon>Stramenopiles</taxon>
        <taxon>Oomycota</taxon>
        <taxon>Peronosporomycetes</taxon>
        <taxon>Peronosporales</taxon>
        <taxon>Peronosporaceae</taxon>
        <taxon>Phytophthora</taxon>
    </lineage>
</organism>
<dbReference type="Proteomes" id="UP000429523">
    <property type="component" value="Unassembled WGS sequence"/>
</dbReference>
<dbReference type="EMBL" id="QXFW01000327">
    <property type="protein sequence ID" value="KAE9015973.1"/>
    <property type="molecule type" value="Genomic_DNA"/>
</dbReference>
<evidence type="ECO:0000313" key="8">
    <source>
        <dbReference type="EMBL" id="KAE9316278.1"/>
    </source>
</evidence>
<sequence length="81" mass="7769">MSGALRADARLLDRSGGGSEVRLAEVAVQGSSPPVTSTTTAVSAGGSLSEGAAGARDEGEAGALANSGAPRVIMMQLGGVV</sequence>
<dbReference type="EMBL" id="QXGF01000488">
    <property type="protein sequence ID" value="KAE8939457.1"/>
    <property type="molecule type" value="Genomic_DNA"/>
</dbReference>
<evidence type="ECO:0000313" key="12">
    <source>
        <dbReference type="Proteomes" id="UP000440367"/>
    </source>
</evidence>
<evidence type="ECO:0000313" key="6">
    <source>
        <dbReference type="EMBL" id="KAE9216304.1"/>
    </source>
</evidence>
<dbReference type="AlphaFoldDB" id="A0A6A3SG10"/>
<evidence type="ECO:0000313" key="2">
    <source>
        <dbReference type="EMBL" id="KAE8939457.1"/>
    </source>
</evidence>
<gene>
    <name evidence="8" type="ORF">PF001_g7394</name>
    <name evidence="7" type="ORF">PF002_g9908</name>
    <name evidence="6" type="ORF">PF005_g9103</name>
    <name evidence="4" type="ORF">PF007_g9728</name>
    <name evidence="2" type="ORF">PF009_g10697</name>
    <name evidence="5" type="ORF">PF010_g8327</name>
    <name evidence="3" type="ORF">PF011_g7371</name>
</gene>
<dbReference type="Proteomes" id="UP000437068">
    <property type="component" value="Unassembled WGS sequence"/>
</dbReference>
<proteinExistence type="predicted"/>
<evidence type="ECO:0000313" key="11">
    <source>
        <dbReference type="Proteomes" id="UP000437068"/>
    </source>
</evidence>
<evidence type="ECO:0000313" key="3">
    <source>
        <dbReference type="EMBL" id="KAE9015973.1"/>
    </source>
</evidence>
<dbReference type="EMBL" id="QXGD01000423">
    <property type="protein sequence ID" value="KAE9240134.1"/>
    <property type="molecule type" value="Genomic_DNA"/>
</dbReference>
<dbReference type="EMBL" id="QXFZ01000444">
    <property type="protein sequence ID" value="KAE9116225.1"/>
    <property type="molecule type" value="Genomic_DNA"/>
</dbReference>
<dbReference type="Proteomes" id="UP000433483">
    <property type="component" value="Unassembled WGS sequence"/>
</dbReference>
<evidence type="ECO:0000313" key="15">
    <source>
        <dbReference type="Proteomes" id="UP000488956"/>
    </source>
</evidence>
<comment type="caution">
    <text evidence="4">The sequence shown here is derived from an EMBL/GenBank/DDBJ whole genome shotgun (WGS) entry which is preliminary data.</text>
</comment>
<evidence type="ECO:0000313" key="4">
    <source>
        <dbReference type="EMBL" id="KAE9116225.1"/>
    </source>
</evidence>
<evidence type="ECO:0000256" key="1">
    <source>
        <dbReference type="SAM" id="MobiDB-lite"/>
    </source>
</evidence>
<evidence type="ECO:0000313" key="9">
    <source>
        <dbReference type="Proteomes" id="UP000429523"/>
    </source>
</evidence>
<evidence type="ECO:0000313" key="14">
    <source>
        <dbReference type="Proteomes" id="UP000460718"/>
    </source>
</evidence>
<evidence type="ECO:0000313" key="7">
    <source>
        <dbReference type="EMBL" id="KAE9240134.1"/>
    </source>
</evidence>
<evidence type="ECO:0000313" key="13">
    <source>
        <dbReference type="Proteomes" id="UP000441208"/>
    </source>
</evidence>
<dbReference type="EMBL" id="QXFX01000376">
    <property type="protein sequence ID" value="KAE9118130.1"/>
    <property type="molecule type" value="Genomic_DNA"/>
</dbReference>
<protein>
    <submittedName>
        <fullName evidence="4">Uncharacterized protein</fullName>
    </submittedName>
</protein>
<dbReference type="EMBL" id="QXGE01000315">
    <property type="protein sequence ID" value="KAE9316278.1"/>
    <property type="molecule type" value="Genomic_DNA"/>
</dbReference>
<feature type="region of interest" description="Disordered" evidence="1">
    <location>
        <begin position="27"/>
        <end position="62"/>
    </location>
</feature>
<feature type="compositionally biased region" description="Low complexity" evidence="1">
    <location>
        <begin position="31"/>
        <end position="54"/>
    </location>
</feature>
<reference evidence="9 10" key="1">
    <citation type="submission" date="2018-08" db="EMBL/GenBank/DDBJ databases">
        <title>Genomic investigation of the strawberry pathogen Phytophthora fragariae indicates pathogenicity is determined by transcriptional variation in three key races.</title>
        <authorList>
            <person name="Adams T.M."/>
            <person name="Armitage A.D."/>
            <person name="Sobczyk M.K."/>
            <person name="Bates H.J."/>
            <person name="Dunwell J.M."/>
            <person name="Nellist C.F."/>
            <person name="Harrison R.J."/>
        </authorList>
    </citation>
    <scope>NUCLEOTIDE SEQUENCE [LARGE SCALE GENOMIC DNA]</scope>
    <source>
        <strain evidence="8 11">A4</strain>
        <strain evidence="7 12">BC-1</strain>
        <strain evidence="6 10">NOV-27</strain>
        <strain evidence="4 13">NOV-71</strain>
        <strain evidence="2 9">NOV-9</strain>
        <strain evidence="5 15">ONT-3</strain>
        <strain evidence="3 14">SCRP245</strain>
    </source>
</reference>
<evidence type="ECO:0000313" key="10">
    <source>
        <dbReference type="Proteomes" id="UP000433483"/>
    </source>
</evidence>
<name>A0A6A3SG10_9STRA</name>
<dbReference type="Proteomes" id="UP000488956">
    <property type="component" value="Unassembled WGS sequence"/>
</dbReference>
<accession>A0A6A3SG10</accession>